<evidence type="ECO:0000256" key="2">
    <source>
        <dbReference type="ARBA" id="ARBA00004167"/>
    </source>
</evidence>
<dbReference type="PROSITE" id="PS51670">
    <property type="entry name" value="SHKT"/>
    <property type="match status" value="2"/>
</dbReference>
<feature type="domain" description="ShKT" evidence="13">
    <location>
        <begin position="70"/>
        <end position="104"/>
    </location>
</feature>
<keyword evidence="15" id="KW-1185">Reference proteome</keyword>
<keyword evidence="10" id="KW-0472">Membrane</keyword>
<evidence type="ECO:0000256" key="7">
    <source>
        <dbReference type="ARBA" id="ARBA00022989"/>
    </source>
</evidence>
<evidence type="ECO:0000313" key="14">
    <source>
        <dbReference type="EMBL" id="KAK1743456.1"/>
    </source>
</evidence>
<dbReference type="Proteomes" id="UP001224775">
    <property type="component" value="Unassembled WGS sequence"/>
</dbReference>
<evidence type="ECO:0000259" key="13">
    <source>
        <dbReference type="PROSITE" id="PS51670"/>
    </source>
</evidence>
<keyword evidence="9" id="KW-0408">Iron</keyword>
<dbReference type="GO" id="GO:0005506">
    <property type="term" value="F:iron ion binding"/>
    <property type="evidence" value="ECO:0007669"/>
    <property type="project" value="InterPro"/>
</dbReference>
<proteinExistence type="predicted"/>
<accession>A0AAD9DDB6</accession>
<dbReference type="GO" id="GO:0016020">
    <property type="term" value="C:membrane"/>
    <property type="evidence" value="ECO:0007669"/>
    <property type="project" value="UniProtKB-SubCell"/>
</dbReference>
<dbReference type="Gene3D" id="2.60.120.620">
    <property type="entry name" value="q2cbj1_9rhob like domain"/>
    <property type="match status" value="1"/>
</dbReference>
<evidence type="ECO:0000256" key="8">
    <source>
        <dbReference type="ARBA" id="ARBA00023002"/>
    </source>
</evidence>
<sequence>MAVRLRTGLVAALLLCIFIFSSSATAASAAAADDSVCTANDTREECSAAPLDNESSSDDDEDDDEFLATCVDEHDDCKMWSDSGECDANPNYMLTHCRRSCKVCGIIDSNDFGKPQQIPRSNDFEAVKEIVRQSTEYMKRINEDEKYEAVRNKCLNQHPDCSLWALGSGCDDNPSYMKQHCAPACQSCDHILRLDEKCRPGPDAKNAIENGGLDVLFQTIIDGAKESGYDPMVWSRPTKMPDDDGYSKPCEEDVTNPCNVPDGPWVVTLENFISEKEVDTLKGWGSKLGYQRSQAGDQIIDVRTSSQAWCTARCYDDPVVAELRTRIHDLTQIPEANSEYLQLLQYGEGQYYKQHNDFIEKHVDQLHGPRLLTFFIYFNEVEEGGGTRFPELNNLTIQPKQGRVLIWPSVLDEDVNAQDERTDHEALAVERGEKYAANAWLHLRDFQTGFNMGCDS</sequence>
<keyword evidence="6" id="KW-0223">Dioxygenase</keyword>
<evidence type="ECO:0000256" key="9">
    <source>
        <dbReference type="ARBA" id="ARBA00023004"/>
    </source>
</evidence>
<comment type="subcellular location">
    <subcellularLocation>
        <location evidence="3">Endomembrane system</location>
    </subcellularLocation>
    <subcellularLocation>
        <location evidence="2">Membrane</location>
        <topology evidence="2">Single-pass membrane protein</topology>
    </subcellularLocation>
</comment>
<evidence type="ECO:0000256" key="11">
    <source>
        <dbReference type="SAM" id="SignalP"/>
    </source>
</evidence>
<dbReference type="PANTHER" id="PTHR10869:SF235">
    <property type="entry name" value="PROCOLLAGEN-PROLINE 4-DIOXYGENASE"/>
    <property type="match status" value="1"/>
</dbReference>
<evidence type="ECO:0000259" key="12">
    <source>
        <dbReference type="PROSITE" id="PS51471"/>
    </source>
</evidence>
<evidence type="ECO:0000313" key="15">
    <source>
        <dbReference type="Proteomes" id="UP001224775"/>
    </source>
</evidence>
<reference evidence="14" key="1">
    <citation type="submission" date="2023-06" db="EMBL/GenBank/DDBJ databases">
        <title>Survivors Of The Sea: Transcriptome response of Skeletonema marinoi to long-term dormancy.</title>
        <authorList>
            <person name="Pinder M.I.M."/>
            <person name="Kourtchenko O."/>
            <person name="Robertson E.K."/>
            <person name="Larsson T."/>
            <person name="Maumus F."/>
            <person name="Osuna-Cruz C.M."/>
            <person name="Vancaester E."/>
            <person name="Stenow R."/>
            <person name="Vandepoele K."/>
            <person name="Ploug H."/>
            <person name="Bruchert V."/>
            <person name="Godhe A."/>
            <person name="Topel M."/>
        </authorList>
    </citation>
    <scope>NUCLEOTIDE SEQUENCE</scope>
    <source>
        <strain evidence="14">R05AC</strain>
    </source>
</reference>
<evidence type="ECO:0000256" key="1">
    <source>
        <dbReference type="ARBA" id="ARBA00001961"/>
    </source>
</evidence>
<protein>
    <submittedName>
        <fullName evidence="14">Prolyl 4-hydroxylase alpha subunit-like protein</fullName>
    </submittedName>
</protein>
<keyword evidence="7" id="KW-1133">Transmembrane helix</keyword>
<comment type="caution">
    <text evidence="14">The sequence shown here is derived from an EMBL/GenBank/DDBJ whole genome shotgun (WGS) entry which is preliminary data.</text>
</comment>
<evidence type="ECO:0000256" key="10">
    <source>
        <dbReference type="ARBA" id="ARBA00023136"/>
    </source>
</evidence>
<dbReference type="GO" id="GO:0005783">
    <property type="term" value="C:endoplasmic reticulum"/>
    <property type="evidence" value="ECO:0007669"/>
    <property type="project" value="TreeGrafter"/>
</dbReference>
<name>A0AAD9DDB6_9STRA</name>
<gene>
    <name evidence="14" type="ORF">QTG54_006077</name>
</gene>
<dbReference type="InterPro" id="IPR044862">
    <property type="entry name" value="Pro_4_hyd_alph_FE2OG_OXY"/>
</dbReference>
<feature type="domain" description="ShKT" evidence="13">
    <location>
        <begin position="154"/>
        <end position="188"/>
    </location>
</feature>
<feature type="chain" id="PRO_5042247660" evidence="11">
    <location>
        <begin position="27"/>
        <end position="456"/>
    </location>
</feature>
<dbReference type="GO" id="GO:0031418">
    <property type="term" value="F:L-ascorbic acid binding"/>
    <property type="evidence" value="ECO:0007669"/>
    <property type="project" value="InterPro"/>
</dbReference>
<comment type="cofactor">
    <cofactor evidence="1">
        <name>L-ascorbate</name>
        <dbReference type="ChEBI" id="CHEBI:38290"/>
    </cofactor>
</comment>
<dbReference type="AlphaFoldDB" id="A0AAD9DDB6"/>
<dbReference type="InterPro" id="IPR006620">
    <property type="entry name" value="Pro_4_hyd_alph"/>
</dbReference>
<organism evidence="14 15">
    <name type="scientific">Skeletonema marinoi</name>
    <dbReference type="NCBI Taxonomy" id="267567"/>
    <lineage>
        <taxon>Eukaryota</taxon>
        <taxon>Sar</taxon>
        <taxon>Stramenopiles</taxon>
        <taxon>Ochrophyta</taxon>
        <taxon>Bacillariophyta</taxon>
        <taxon>Coscinodiscophyceae</taxon>
        <taxon>Thalassiosirophycidae</taxon>
        <taxon>Thalassiosirales</taxon>
        <taxon>Skeletonemataceae</taxon>
        <taxon>Skeletonema</taxon>
        <taxon>Skeletonema marinoi-dohrnii complex</taxon>
    </lineage>
</organism>
<dbReference type="Pfam" id="PF13640">
    <property type="entry name" value="2OG-FeII_Oxy_3"/>
    <property type="match status" value="1"/>
</dbReference>
<keyword evidence="8" id="KW-0560">Oxidoreductase</keyword>
<feature type="domain" description="Fe2OG dioxygenase" evidence="12">
    <location>
        <begin position="337"/>
        <end position="443"/>
    </location>
</feature>
<evidence type="ECO:0000256" key="5">
    <source>
        <dbReference type="ARBA" id="ARBA00022723"/>
    </source>
</evidence>
<evidence type="ECO:0000256" key="4">
    <source>
        <dbReference type="ARBA" id="ARBA00022692"/>
    </source>
</evidence>
<keyword evidence="4" id="KW-0812">Transmembrane</keyword>
<evidence type="ECO:0000256" key="6">
    <source>
        <dbReference type="ARBA" id="ARBA00022964"/>
    </source>
</evidence>
<dbReference type="InterPro" id="IPR003582">
    <property type="entry name" value="ShKT_dom"/>
</dbReference>
<keyword evidence="5" id="KW-0479">Metal-binding</keyword>
<keyword evidence="11" id="KW-0732">Signal</keyword>
<dbReference type="FunFam" id="2.60.120.620:FF:000031">
    <property type="entry name" value="Predicted protein"/>
    <property type="match status" value="1"/>
</dbReference>
<dbReference type="GO" id="GO:0004656">
    <property type="term" value="F:procollagen-proline 4-dioxygenase activity"/>
    <property type="evidence" value="ECO:0007669"/>
    <property type="project" value="TreeGrafter"/>
</dbReference>
<evidence type="ECO:0000256" key="3">
    <source>
        <dbReference type="ARBA" id="ARBA00004308"/>
    </source>
</evidence>
<dbReference type="PROSITE" id="PS51471">
    <property type="entry name" value="FE2OG_OXY"/>
    <property type="match status" value="1"/>
</dbReference>
<dbReference type="InterPro" id="IPR045054">
    <property type="entry name" value="P4HA-like"/>
</dbReference>
<dbReference type="PANTHER" id="PTHR10869">
    <property type="entry name" value="PROLYL 4-HYDROXYLASE ALPHA SUBUNIT"/>
    <property type="match status" value="1"/>
</dbReference>
<dbReference type="SMART" id="SM00254">
    <property type="entry name" value="ShKT"/>
    <property type="match status" value="2"/>
</dbReference>
<dbReference type="SMART" id="SM00702">
    <property type="entry name" value="P4Hc"/>
    <property type="match status" value="1"/>
</dbReference>
<dbReference type="InterPro" id="IPR005123">
    <property type="entry name" value="Oxoglu/Fe-dep_dioxygenase_dom"/>
</dbReference>
<dbReference type="EMBL" id="JATAAI010000009">
    <property type="protein sequence ID" value="KAK1743456.1"/>
    <property type="molecule type" value="Genomic_DNA"/>
</dbReference>
<feature type="signal peptide" evidence="11">
    <location>
        <begin position="1"/>
        <end position="26"/>
    </location>
</feature>
<dbReference type="Pfam" id="PF01549">
    <property type="entry name" value="ShK"/>
    <property type="match status" value="2"/>
</dbReference>